<dbReference type="AlphaFoldDB" id="A0A5S5CBW8"/>
<comment type="caution">
    <text evidence="1">The sequence shown here is derived from an EMBL/GenBank/DDBJ whole genome shotgun (WGS) entry which is preliminary data.</text>
</comment>
<dbReference type="RefSeq" id="WP_148781736.1">
    <property type="nucleotide sequence ID" value="NZ_VNHU01000002.1"/>
</dbReference>
<keyword evidence="2" id="KW-1185">Reference proteome</keyword>
<evidence type="ECO:0000313" key="1">
    <source>
        <dbReference type="EMBL" id="TYP76138.1"/>
    </source>
</evidence>
<organism evidence="1 2">
    <name type="scientific">Aquimarina intermedia</name>
    <dbReference type="NCBI Taxonomy" id="350814"/>
    <lineage>
        <taxon>Bacteria</taxon>
        <taxon>Pseudomonadati</taxon>
        <taxon>Bacteroidota</taxon>
        <taxon>Flavobacteriia</taxon>
        <taxon>Flavobacteriales</taxon>
        <taxon>Flavobacteriaceae</taxon>
        <taxon>Aquimarina</taxon>
    </lineage>
</organism>
<protein>
    <submittedName>
        <fullName evidence="1">Uncharacterized protein</fullName>
    </submittedName>
</protein>
<evidence type="ECO:0000313" key="2">
    <source>
        <dbReference type="Proteomes" id="UP000324376"/>
    </source>
</evidence>
<name>A0A5S5CBW8_9FLAO</name>
<accession>A0A5S5CBW8</accession>
<reference evidence="1 2" key="1">
    <citation type="submission" date="2019-07" db="EMBL/GenBank/DDBJ databases">
        <title>Genomic Encyclopedia of Archaeal and Bacterial Type Strains, Phase II (KMG-II): from individual species to whole genera.</title>
        <authorList>
            <person name="Goeker M."/>
        </authorList>
    </citation>
    <scope>NUCLEOTIDE SEQUENCE [LARGE SCALE GENOMIC DNA]</scope>
    <source>
        <strain evidence="1 2">DSM 17527</strain>
    </source>
</reference>
<gene>
    <name evidence="1" type="ORF">BD809_102355</name>
</gene>
<proteinExistence type="predicted"/>
<dbReference type="Proteomes" id="UP000324376">
    <property type="component" value="Unassembled WGS sequence"/>
</dbReference>
<sequence>MNRFFTILIFFFCLSVHPQDFYKVKVIGDVLCDCLRENADKQDVVRIDQCGYVLSKGLSALKNDSIQGVYASKSDTYLQKNCFEYISLISKQKTNSDLKVSNKQSYESKDNFFKYFQDFEDNNFYYKDFIDDSIVVTVNESRWREKLTSSGNMVSFNLIMNENSTKLRFVESNDSFFNDYYKPDEIIEVRAKKNTSNVIVVVFKFSNGIVMEKQLTKI</sequence>
<dbReference type="EMBL" id="VNHU01000002">
    <property type="protein sequence ID" value="TYP76138.1"/>
    <property type="molecule type" value="Genomic_DNA"/>
</dbReference>